<accession>A0A914HZF0</accession>
<organism evidence="2 3">
    <name type="scientific">Globodera rostochiensis</name>
    <name type="common">Golden nematode worm</name>
    <name type="synonym">Heterodera rostochiensis</name>
    <dbReference type="NCBI Taxonomy" id="31243"/>
    <lineage>
        <taxon>Eukaryota</taxon>
        <taxon>Metazoa</taxon>
        <taxon>Ecdysozoa</taxon>
        <taxon>Nematoda</taxon>
        <taxon>Chromadorea</taxon>
        <taxon>Rhabditida</taxon>
        <taxon>Tylenchina</taxon>
        <taxon>Tylenchomorpha</taxon>
        <taxon>Tylenchoidea</taxon>
        <taxon>Heteroderidae</taxon>
        <taxon>Heteroderinae</taxon>
        <taxon>Globodera</taxon>
    </lineage>
</organism>
<feature type="region of interest" description="Disordered" evidence="1">
    <location>
        <begin position="410"/>
        <end position="433"/>
    </location>
</feature>
<evidence type="ECO:0000313" key="3">
    <source>
        <dbReference type="WBParaSite" id="Gr19_v10_g6089.t1"/>
    </source>
</evidence>
<dbReference type="Proteomes" id="UP000887572">
    <property type="component" value="Unplaced"/>
</dbReference>
<sequence>MDIIPFYYENGQLEAISSAHQWLKQSELSGTNCSIWSSGLNEAISRERFARNSTLAANGTASSNLALTNLAMGVPTGIIMPSHFLQQQQQPQRQQQIKNSLNSQLFNKINRRRKAAIIARCAVAYPCGVSGGEELLPSATSAAIANVASSGGAFSGTSKLDKPTNGRTSTAITVESASPNPREGTTDGSDSDEHSDVEVLELDEADLGSDDLFGLEERQHNDADPKMAQWRKSFEKAITERYRNKCRRRNMLCRRMLEFNLQRLKATESIELNQLLLTDLQIREKYAISTAPASDQLLLVHRETGRVFICLEDMFDVLSKFHTEHGHGGSRKAMYVEARKRFANVSKEIVREFLDGCDLCAMSREGNGWGGRRVKGTGRSVARTARTTPARTTEIVGGLALRQYLEGMKEQNQQQQLKRHQQKNNKPPNDDIF</sequence>
<name>A0A914HZF0_GLORO</name>
<dbReference type="AlphaFoldDB" id="A0A914HZF0"/>
<keyword evidence="2" id="KW-1185">Reference proteome</keyword>
<proteinExistence type="predicted"/>
<feature type="region of interest" description="Disordered" evidence="1">
    <location>
        <begin position="153"/>
        <end position="194"/>
    </location>
</feature>
<evidence type="ECO:0000313" key="2">
    <source>
        <dbReference type="Proteomes" id="UP000887572"/>
    </source>
</evidence>
<dbReference type="WBParaSite" id="Gr19_v10_g6089.t1">
    <property type="protein sequence ID" value="Gr19_v10_g6089.t1"/>
    <property type="gene ID" value="Gr19_v10_g6089"/>
</dbReference>
<reference evidence="3" key="1">
    <citation type="submission" date="2022-11" db="UniProtKB">
        <authorList>
            <consortium name="WormBaseParasite"/>
        </authorList>
    </citation>
    <scope>IDENTIFICATION</scope>
</reference>
<evidence type="ECO:0000256" key="1">
    <source>
        <dbReference type="SAM" id="MobiDB-lite"/>
    </source>
</evidence>
<feature type="compositionally biased region" description="Polar residues" evidence="1">
    <location>
        <begin position="165"/>
        <end position="179"/>
    </location>
</feature>
<protein>
    <submittedName>
        <fullName evidence="3">Integrase zinc-binding domain-containing protein</fullName>
    </submittedName>
</protein>